<sequence length="261" mass="27945">MAISTAAPSTTGTRVLAMGRAELILLGRNKMALYVALLLPVLMVWMMRRTIGEMDFGDSGMSLNEASLTGAFGFILLFVVYQNLVSAYVARREELVLKRLRTGEASDIEILGGTALPAVAIAVAQMVVLLVAGVCWLDLRAPARIDLMLIGLVFGLVLSIALAALTTAWAKTVESAQLVTTPLLLISLMGSGLIVPLETMPDVLGDVCGLLPLSPVVELVRGGWLGGLSAYKAVGHVATAVAWTVLAVFAVRRWFRWEPRR</sequence>
<evidence type="ECO:0000313" key="9">
    <source>
        <dbReference type="EMBL" id="PNE34021.1"/>
    </source>
</evidence>
<dbReference type="GO" id="GO:0046677">
    <property type="term" value="P:response to antibiotic"/>
    <property type="evidence" value="ECO:0007669"/>
    <property type="project" value="UniProtKB-KW"/>
</dbReference>
<keyword evidence="6" id="KW-1003">Cell membrane</keyword>
<feature type="transmembrane region" description="Helical" evidence="6">
    <location>
        <begin position="233"/>
        <end position="251"/>
    </location>
</feature>
<feature type="transmembrane region" description="Helical" evidence="6">
    <location>
        <begin position="31"/>
        <end position="47"/>
    </location>
</feature>
<dbReference type="OrthoDB" id="3214063at2"/>
<dbReference type="RefSeq" id="WP_102918789.1">
    <property type="nucleotide sequence ID" value="NZ_JACHJF010000018.1"/>
</dbReference>
<reference evidence="9" key="1">
    <citation type="submission" date="2015-07" db="EMBL/GenBank/DDBJ databases">
        <authorList>
            <person name="Noorani M."/>
        </authorList>
    </citation>
    <scope>NUCLEOTIDE SEQUENCE [LARGE SCALE GENOMIC DNA]</scope>
    <source>
        <strain evidence="9">ATCC 27428</strain>
    </source>
</reference>
<reference evidence="8 11" key="3">
    <citation type="submission" date="2020-08" db="EMBL/GenBank/DDBJ databases">
        <title>Genomic Encyclopedia of Type Strains, Phase III (KMG-III): the genomes of soil and plant-associated and newly described type strains.</title>
        <authorList>
            <person name="Whitman W."/>
        </authorList>
    </citation>
    <scope>NUCLEOTIDE SEQUENCE [LARGE SCALE GENOMIC DNA]</scope>
    <source>
        <strain evidence="8 11">CECT 3259</strain>
    </source>
</reference>
<evidence type="ECO:0000256" key="3">
    <source>
        <dbReference type="ARBA" id="ARBA00022989"/>
    </source>
</evidence>
<dbReference type="GO" id="GO:0140359">
    <property type="term" value="F:ABC-type transporter activity"/>
    <property type="evidence" value="ECO:0007669"/>
    <property type="project" value="InterPro"/>
</dbReference>
<dbReference type="PANTHER" id="PTHR43027">
    <property type="entry name" value="DOXORUBICIN RESISTANCE ABC TRANSPORTER PERMEASE PROTEIN DRRC-RELATED"/>
    <property type="match status" value="1"/>
</dbReference>
<dbReference type="InterPro" id="IPR000412">
    <property type="entry name" value="ABC_2_transport"/>
</dbReference>
<keyword evidence="4 6" id="KW-0472">Membrane</keyword>
<dbReference type="InterPro" id="IPR052902">
    <property type="entry name" value="ABC-2_transporter"/>
</dbReference>
<dbReference type="Pfam" id="PF01061">
    <property type="entry name" value="ABC2_membrane"/>
    <property type="match status" value="1"/>
</dbReference>
<comment type="caution">
    <text evidence="9">The sequence shown here is derived from an EMBL/GenBank/DDBJ whole genome shotgun (WGS) entry which is preliminary data.</text>
</comment>
<comment type="similarity">
    <text evidence="6">Belongs to the ABC-2 integral membrane protein family.</text>
</comment>
<gene>
    <name evidence="9" type="ORF">AF335_13885</name>
    <name evidence="8" type="ORF">FHS36_004895</name>
</gene>
<keyword evidence="10" id="KW-1185">Reference proteome</keyword>
<evidence type="ECO:0000256" key="4">
    <source>
        <dbReference type="ARBA" id="ARBA00023136"/>
    </source>
</evidence>
<evidence type="ECO:0000259" key="7">
    <source>
        <dbReference type="PROSITE" id="PS51012"/>
    </source>
</evidence>
<dbReference type="InterPro" id="IPR047817">
    <property type="entry name" value="ABC2_TM_bact-type"/>
</dbReference>
<dbReference type="EMBL" id="LGUI01000003">
    <property type="protein sequence ID" value="PNE34021.1"/>
    <property type="molecule type" value="Genomic_DNA"/>
</dbReference>
<feature type="domain" description="ABC transmembrane type-2" evidence="7">
    <location>
        <begin position="31"/>
        <end position="254"/>
    </location>
</feature>
<name>A0A2N8NZ29_STREU</name>
<evidence type="ECO:0000256" key="1">
    <source>
        <dbReference type="ARBA" id="ARBA00004141"/>
    </source>
</evidence>
<organism evidence="9 10">
    <name type="scientific">Streptomyces eurocidicus</name>
    <name type="common">Streptoverticillium eurocidicus</name>
    <dbReference type="NCBI Taxonomy" id="66423"/>
    <lineage>
        <taxon>Bacteria</taxon>
        <taxon>Bacillati</taxon>
        <taxon>Actinomycetota</taxon>
        <taxon>Actinomycetes</taxon>
        <taxon>Kitasatosporales</taxon>
        <taxon>Streptomycetaceae</taxon>
        <taxon>Streptomyces</taxon>
    </lineage>
</organism>
<dbReference type="PROSITE" id="PS51012">
    <property type="entry name" value="ABC_TM2"/>
    <property type="match status" value="1"/>
</dbReference>
<protein>
    <recommendedName>
        <fullName evidence="6">Transport permease protein</fullName>
    </recommendedName>
</protein>
<feature type="transmembrane region" description="Helical" evidence="6">
    <location>
        <begin position="149"/>
        <end position="170"/>
    </location>
</feature>
<accession>A0A2N8NZ29</accession>
<dbReference type="PIRSF" id="PIRSF006648">
    <property type="entry name" value="DrrB"/>
    <property type="match status" value="1"/>
</dbReference>
<dbReference type="PANTHER" id="PTHR43027:SF2">
    <property type="entry name" value="TRANSPORT PERMEASE PROTEIN"/>
    <property type="match status" value="1"/>
</dbReference>
<dbReference type="EMBL" id="JACHJF010000018">
    <property type="protein sequence ID" value="MBB5121441.1"/>
    <property type="molecule type" value="Genomic_DNA"/>
</dbReference>
<evidence type="ECO:0000313" key="8">
    <source>
        <dbReference type="EMBL" id="MBB5121441.1"/>
    </source>
</evidence>
<keyword evidence="3 6" id="KW-1133">Transmembrane helix</keyword>
<dbReference type="GO" id="GO:0043190">
    <property type="term" value="C:ATP-binding cassette (ABC) transporter complex"/>
    <property type="evidence" value="ECO:0007669"/>
    <property type="project" value="InterPro"/>
</dbReference>
<evidence type="ECO:0000256" key="6">
    <source>
        <dbReference type="RuleBase" id="RU361157"/>
    </source>
</evidence>
<keyword evidence="6" id="KW-0813">Transport</keyword>
<evidence type="ECO:0000313" key="10">
    <source>
        <dbReference type="Proteomes" id="UP000235945"/>
    </source>
</evidence>
<evidence type="ECO:0000256" key="2">
    <source>
        <dbReference type="ARBA" id="ARBA00022692"/>
    </source>
</evidence>
<proteinExistence type="inferred from homology"/>
<dbReference type="AlphaFoldDB" id="A0A2N8NZ29"/>
<dbReference type="Proteomes" id="UP000235945">
    <property type="component" value="Unassembled WGS sequence"/>
</dbReference>
<dbReference type="Proteomes" id="UP000528608">
    <property type="component" value="Unassembled WGS sequence"/>
</dbReference>
<keyword evidence="5" id="KW-0046">Antibiotic resistance</keyword>
<dbReference type="InterPro" id="IPR013525">
    <property type="entry name" value="ABC2_TM"/>
</dbReference>
<feature type="transmembrane region" description="Helical" evidence="6">
    <location>
        <begin position="68"/>
        <end position="90"/>
    </location>
</feature>
<evidence type="ECO:0000313" key="11">
    <source>
        <dbReference type="Proteomes" id="UP000528608"/>
    </source>
</evidence>
<comment type="subcellular location">
    <subcellularLocation>
        <location evidence="6">Cell membrane</location>
        <topology evidence="6">Multi-pass membrane protein</topology>
    </subcellularLocation>
    <subcellularLocation>
        <location evidence="1">Membrane</location>
        <topology evidence="1">Multi-pass membrane protein</topology>
    </subcellularLocation>
</comment>
<feature type="transmembrane region" description="Helical" evidence="6">
    <location>
        <begin position="176"/>
        <end position="195"/>
    </location>
</feature>
<evidence type="ECO:0000256" key="5">
    <source>
        <dbReference type="ARBA" id="ARBA00023251"/>
    </source>
</evidence>
<keyword evidence="2 6" id="KW-0812">Transmembrane</keyword>
<feature type="transmembrane region" description="Helical" evidence="6">
    <location>
        <begin position="110"/>
        <end position="137"/>
    </location>
</feature>
<reference evidence="10" key="2">
    <citation type="submission" date="2015-07" db="EMBL/GenBank/DDBJ databases">
        <authorList>
            <person name="Graham D.E."/>
            <person name="Giannone R.J."/>
            <person name="Gulvik C.A."/>
            <person name="Hettich R.L."/>
            <person name="Klingeman D.M."/>
            <person name="Mahan K.M."/>
            <person name="Parry R.J."/>
            <person name="Spain J.C."/>
        </authorList>
    </citation>
    <scope>NUCLEOTIDE SEQUENCE [LARGE SCALE GENOMIC DNA]</scope>
    <source>
        <strain evidence="10">ATCC 27428</strain>
    </source>
</reference>